<sequence>MYGGELVIFTSSFFNESGQLNKKYYFTFRTINAILKNVTYFLYVALFFPFV</sequence>
<evidence type="ECO:0000313" key="2">
    <source>
        <dbReference type="Proteomes" id="UP000194499"/>
    </source>
</evidence>
<gene>
    <name evidence="1" type="ORF">BACERE00191_03209</name>
</gene>
<name>A0A1Y5ZWE0_9BACI</name>
<dbReference type="AlphaFoldDB" id="A0A1Y5ZWE0"/>
<accession>A0A1Y5ZWE0</accession>
<evidence type="ECO:0000313" key="1">
    <source>
        <dbReference type="EMBL" id="SME12738.1"/>
    </source>
</evidence>
<dbReference type="Proteomes" id="UP000194499">
    <property type="component" value="Unassembled WGS sequence"/>
</dbReference>
<organism evidence="1 2">
    <name type="scientific">Bacillus pacificus</name>
    <dbReference type="NCBI Taxonomy" id="2026187"/>
    <lineage>
        <taxon>Bacteria</taxon>
        <taxon>Bacillati</taxon>
        <taxon>Bacillota</taxon>
        <taxon>Bacilli</taxon>
        <taxon>Bacillales</taxon>
        <taxon>Bacillaceae</taxon>
        <taxon>Bacillus</taxon>
        <taxon>Bacillus cereus group</taxon>
    </lineage>
</organism>
<proteinExistence type="predicted"/>
<protein>
    <submittedName>
        <fullName evidence="1">Uncharacterized protein</fullName>
    </submittedName>
</protein>
<reference evidence="2" key="1">
    <citation type="submission" date="2017-04" db="EMBL/GenBank/DDBJ databases">
        <authorList>
            <person name="Criscuolo A."/>
        </authorList>
    </citation>
    <scope>NUCLEOTIDE SEQUENCE [LARGE SCALE GENOMIC DNA]</scope>
</reference>
<dbReference type="EMBL" id="FWZB01000039">
    <property type="protein sequence ID" value="SME12738.1"/>
    <property type="molecule type" value="Genomic_DNA"/>
</dbReference>